<sequence length="216" mass="24406">MKKLIVKFTAILAIIAVPLVAYEEGVDYIRLQRSLPVERGTLTKVFSYACPYCYKYDKSVIPKVMSKLDGVKFIPYHLKTKGELGNSVSEIFAVLIAIDNENGIDLLSDESKFKKAKFAIYKAYHDNGERWNNGKNKDDFLNQILSVVGVSTDEFEKRLKDFSVITMLSDWDNGYAVAQLQGVPALVVDGRYLINTQNIRSLDDLAKLITKLQSHD</sequence>
<dbReference type="SUPFAM" id="SSF52833">
    <property type="entry name" value="Thioredoxin-like"/>
    <property type="match status" value="1"/>
</dbReference>
<evidence type="ECO:0000256" key="1">
    <source>
        <dbReference type="ARBA" id="ARBA00005791"/>
    </source>
</evidence>
<dbReference type="Proteomes" id="UP000789803">
    <property type="component" value="Unassembled WGS sequence"/>
</dbReference>
<organism evidence="7 8">
    <name type="scientific">Campylobacter majalis</name>
    <dbReference type="NCBI Taxonomy" id="2790656"/>
    <lineage>
        <taxon>Bacteria</taxon>
        <taxon>Pseudomonadati</taxon>
        <taxon>Campylobacterota</taxon>
        <taxon>Epsilonproteobacteria</taxon>
        <taxon>Campylobacterales</taxon>
        <taxon>Campylobacteraceae</taxon>
        <taxon>Campylobacter</taxon>
    </lineage>
</organism>
<dbReference type="EMBL" id="CAJHOF010000010">
    <property type="protein sequence ID" value="CAD7288935.1"/>
    <property type="molecule type" value="Genomic_DNA"/>
</dbReference>
<keyword evidence="3" id="KW-0732">Signal</keyword>
<comment type="similarity">
    <text evidence="1">Belongs to the thioredoxin family. DsbA subfamily.</text>
</comment>
<evidence type="ECO:0000256" key="2">
    <source>
        <dbReference type="ARBA" id="ARBA00013831"/>
    </source>
</evidence>
<dbReference type="InterPro" id="IPR001853">
    <property type="entry name" value="DSBA-like_thioredoxin_dom"/>
</dbReference>
<protein>
    <recommendedName>
        <fullName evidence="2">Thiol:disulfide interchange protein DsbA</fullName>
    </recommendedName>
</protein>
<keyword evidence="8" id="KW-1185">Reference proteome</keyword>
<dbReference type="PANTHER" id="PTHR35891:SF3">
    <property type="entry name" value="THIOL:DISULFIDE INTERCHANGE PROTEIN DSBL"/>
    <property type="match status" value="1"/>
</dbReference>
<dbReference type="PIRSF" id="PIRSF001488">
    <property type="entry name" value="Tdi_protein"/>
    <property type="match status" value="1"/>
</dbReference>
<reference evidence="7 8" key="1">
    <citation type="submission" date="2020-11" db="EMBL/GenBank/DDBJ databases">
        <authorList>
            <person name="Peeters C."/>
        </authorList>
    </citation>
    <scope>NUCLEOTIDE SEQUENCE [LARGE SCALE GENOMIC DNA]</scope>
    <source>
        <strain evidence="7 8">LMG 7974</strain>
    </source>
</reference>
<dbReference type="PANTHER" id="PTHR35891">
    <property type="entry name" value="THIOL:DISULFIDE INTERCHANGE PROTEIN DSBA"/>
    <property type="match status" value="1"/>
</dbReference>
<comment type="caution">
    <text evidence="7">The sequence shown here is derived from an EMBL/GenBank/DDBJ whole genome shotgun (WGS) entry which is preliminary data.</text>
</comment>
<evidence type="ECO:0000259" key="6">
    <source>
        <dbReference type="Pfam" id="PF01323"/>
    </source>
</evidence>
<dbReference type="InterPro" id="IPR050824">
    <property type="entry name" value="Thiol_disulfide_DsbA"/>
</dbReference>
<accession>A0ABN7K925</accession>
<dbReference type="CDD" id="cd03019">
    <property type="entry name" value="DsbA_DsbA"/>
    <property type="match status" value="1"/>
</dbReference>
<proteinExistence type="inferred from homology"/>
<evidence type="ECO:0000256" key="5">
    <source>
        <dbReference type="ARBA" id="ARBA00023284"/>
    </source>
</evidence>
<dbReference type="Pfam" id="PF01323">
    <property type="entry name" value="DSBA"/>
    <property type="match status" value="1"/>
</dbReference>
<keyword evidence="5" id="KW-0676">Redox-active center</keyword>
<evidence type="ECO:0000313" key="8">
    <source>
        <dbReference type="Proteomes" id="UP000789803"/>
    </source>
</evidence>
<dbReference type="RefSeq" id="WP_229933036.1">
    <property type="nucleotide sequence ID" value="NZ_CAJHOF010000010.1"/>
</dbReference>
<evidence type="ECO:0000256" key="4">
    <source>
        <dbReference type="ARBA" id="ARBA00023157"/>
    </source>
</evidence>
<gene>
    <name evidence="7" type="primary">dsbL_2</name>
    <name evidence="7" type="ORF">LMG7974_01246</name>
</gene>
<keyword evidence="4" id="KW-1015">Disulfide bond</keyword>
<evidence type="ECO:0000313" key="7">
    <source>
        <dbReference type="EMBL" id="CAD7288935.1"/>
    </source>
</evidence>
<dbReference type="Gene3D" id="3.40.30.10">
    <property type="entry name" value="Glutaredoxin"/>
    <property type="match status" value="1"/>
</dbReference>
<feature type="domain" description="DSBA-like thioredoxin" evidence="6">
    <location>
        <begin position="42"/>
        <end position="203"/>
    </location>
</feature>
<name>A0ABN7K925_9BACT</name>
<evidence type="ECO:0000256" key="3">
    <source>
        <dbReference type="ARBA" id="ARBA00022729"/>
    </source>
</evidence>
<dbReference type="InterPro" id="IPR036249">
    <property type="entry name" value="Thioredoxin-like_sf"/>
</dbReference>
<dbReference type="InterPro" id="IPR023205">
    <property type="entry name" value="DsbA/DsbL"/>
</dbReference>